<evidence type="ECO:0000256" key="22">
    <source>
        <dbReference type="ARBA" id="ARBA00049360"/>
    </source>
</evidence>
<keyword evidence="10" id="KW-0540">Nuclease</keyword>
<dbReference type="Pfam" id="PF00910">
    <property type="entry name" value="RNA_helicase"/>
    <property type="match status" value="1"/>
</dbReference>
<dbReference type="PROSITE" id="PS52020">
    <property type="entry name" value="CRESS_DNA_REP"/>
    <property type="match status" value="1"/>
</dbReference>
<comment type="similarity">
    <text evidence="4">Belongs to the nanoviruses/circoviruses replication-associated protein family.</text>
</comment>
<comment type="subcellular location">
    <subcellularLocation>
        <location evidence="3">Host nucleus</location>
    </subcellularLocation>
</comment>
<evidence type="ECO:0000256" key="3">
    <source>
        <dbReference type="ARBA" id="ARBA00004147"/>
    </source>
</evidence>
<evidence type="ECO:0000256" key="6">
    <source>
        <dbReference type="ARBA" id="ARBA00022562"/>
    </source>
</evidence>
<keyword evidence="7" id="KW-0808">Transferase</keyword>
<dbReference type="InterPro" id="IPR027417">
    <property type="entry name" value="P-loop_NTPase"/>
</dbReference>
<dbReference type="Gene3D" id="3.40.50.300">
    <property type="entry name" value="P-loop containing nucleotide triphosphate hydrolases"/>
    <property type="match status" value="1"/>
</dbReference>
<dbReference type="GO" id="GO:0006260">
    <property type="term" value="P:DNA replication"/>
    <property type="evidence" value="ECO:0007669"/>
    <property type="project" value="UniProtKB-KW"/>
</dbReference>
<keyword evidence="19" id="KW-0511">Multifunctional enzyme</keyword>
<dbReference type="GO" id="GO:0003724">
    <property type="term" value="F:RNA helicase activity"/>
    <property type="evidence" value="ECO:0007669"/>
    <property type="project" value="InterPro"/>
</dbReference>
<organism evidence="24 25">
    <name type="scientific">Bat associated cyclovirus 7</name>
    <dbReference type="NCBI Taxonomy" id="1987732"/>
    <lineage>
        <taxon>Viruses</taxon>
        <taxon>Monodnaviria</taxon>
        <taxon>Shotokuvirae</taxon>
        <taxon>Cressdnaviricota</taxon>
        <taxon>Arfiviricetes</taxon>
        <taxon>Cirlivirales</taxon>
        <taxon>Circoviridae</taxon>
        <taxon>Cyclovirus</taxon>
        <taxon>Cyclovirus liliac</taxon>
    </lineage>
</organism>
<evidence type="ECO:0000256" key="4">
    <source>
        <dbReference type="ARBA" id="ARBA00008545"/>
    </source>
</evidence>
<evidence type="ECO:0000256" key="18">
    <source>
        <dbReference type="ARBA" id="ARBA00023125"/>
    </source>
</evidence>
<evidence type="ECO:0000256" key="1">
    <source>
        <dbReference type="ARBA" id="ARBA00001936"/>
    </source>
</evidence>
<comment type="catalytic activity">
    <reaction evidence="22">
        <text>ATP + H2O = ADP + phosphate + H(+)</text>
        <dbReference type="Rhea" id="RHEA:13065"/>
        <dbReference type="ChEBI" id="CHEBI:15377"/>
        <dbReference type="ChEBI" id="CHEBI:15378"/>
        <dbReference type="ChEBI" id="CHEBI:30616"/>
        <dbReference type="ChEBI" id="CHEBI:43474"/>
        <dbReference type="ChEBI" id="CHEBI:456216"/>
    </reaction>
</comment>
<reference evidence="24 25" key="2">
    <citation type="journal article" date="2016" name="ISME J.">
        <title>Deciphering the bat virome catalog to better understand the ecological diversity of bat viruses and the bat origin of emerging infectious diseases.</title>
        <authorList>
            <person name="Wu Z."/>
            <person name="Yang L."/>
            <person name="Ren X."/>
            <person name="He G."/>
            <person name="Zhang J."/>
            <person name="Yang J."/>
            <person name="Qian Z."/>
            <person name="Dong J."/>
            <person name="Sun L."/>
            <person name="Zhu Y."/>
            <person name="Du J."/>
            <person name="Yang F."/>
            <person name="Zhang S."/>
            <person name="Jin Q."/>
        </authorList>
    </citation>
    <scope>NUCLEOTIDE SEQUENCE [LARGE SCALE GENOMIC DNA]</scope>
    <source>
        <strain evidence="24">BtRf-CV-24/YN2010</strain>
    </source>
</reference>
<dbReference type="EMBL" id="KJ641740">
    <property type="protein sequence ID" value="AIF76279.1"/>
    <property type="molecule type" value="Genomic_DNA"/>
</dbReference>
<dbReference type="GeneID" id="37617118"/>
<dbReference type="GO" id="GO:0016787">
    <property type="term" value="F:hydrolase activity"/>
    <property type="evidence" value="ECO:0007669"/>
    <property type="project" value="UniProtKB-KW"/>
</dbReference>
<keyword evidence="11" id="KW-0479">Metal-binding</keyword>
<evidence type="ECO:0000256" key="11">
    <source>
        <dbReference type="ARBA" id="ARBA00022723"/>
    </source>
</evidence>
<evidence type="ECO:0000256" key="17">
    <source>
        <dbReference type="ARBA" id="ARBA00023124"/>
    </source>
</evidence>
<dbReference type="GO" id="GO:0003677">
    <property type="term" value="F:DNA binding"/>
    <property type="evidence" value="ECO:0007669"/>
    <property type="project" value="UniProtKB-KW"/>
</dbReference>
<evidence type="ECO:0000256" key="5">
    <source>
        <dbReference type="ARBA" id="ARBA00014531"/>
    </source>
</evidence>
<keyword evidence="17" id="KW-0190">Covalent protein-DNA linkage</keyword>
<reference evidence="25" key="1">
    <citation type="submission" date="2014-03" db="EMBL/GenBank/DDBJ databases">
        <title>Mammalian viruses resident in respiratory and gastrointestinal tracts of bat species across China mainland.</title>
        <authorList>
            <person name="Wu Z."/>
            <person name="Yang L."/>
            <person name="Jin Q."/>
        </authorList>
    </citation>
    <scope>NUCLEOTIDE SEQUENCE [LARGE SCALE GENOMIC DNA]</scope>
</reference>
<dbReference type="GO" id="GO:0005524">
    <property type="term" value="F:ATP binding"/>
    <property type="evidence" value="ECO:0007669"/>
    <property type="project" value="UniProtKB-KW"/>
</dbReference>
<evidence type="ECO:0000256" key="10">
    <source>
        <dbReference type="ARBA" id="ARBA00022722"/>
    </source>
</evidence>
<evidence type="ECO:0000256" key="12">
    <source>
        <dbReference type="ARBA" id="ARBA00022741"/>
    </source>
</evidence>
<keyword evidence="15" id="KW-0347">Helicase</keyword>
<keyword evidence="13" id="KW-0255">Endonuclease</keyword>
<dbReference type="GO" id="GO:0016779">
    <property type="term" value="F:nucleotidyltransferase activity"/>
    <property type="evidence" value="ECO:0007669"/>
    <property type="project" value="UniProtKB-KW"/>
</dbReference>
<keyword evidence="16" id="KW-0067">ATP-binding</keyword>
<dbReference type="InterPro" id="IPR049912">
    <property type="entry name" value="CRESS_DNA_REP"/>
</dbReference>
<dbReference type="GO" id="GO:0003723">
    <property type="term" value="F:RNA binding"/>
    <property type="evidence" value="ECO:0007669"/>
    <property type="project" value="InterPro"/>
</dbReference>
<evidence type="ECO:0000256" key="19">
    <source>
        <dbReference type="ARBA" id="ARBA00023268"/>
    </source>
</evidence>
<evidence type="ECO:0000313" key="24">
    <source>
        <dbReference type="EMBL" id="AIF76279.1"/>
    </source>
</evidence>
<keyword evidence="12" id="KW-0547">Nucleotide-binding</keyword>
<dbReference type="OrthoDB" id="9195at10239"/>
<feature type="domain" description="CRESS-DNA virus Rep endonuclease" evidence="23">
    <location>
        <begin position="5"/>
        <end position="105"/>
    </location>
</feature>
<keyword evidence="14" id="KW-0378">Hydrolase</keyword>
<comment type="cofactor">
    <cofactor evidence="1">
        <name>Mn(2+)</name>
        <dbReference type="ChEBI" id="CHEBI:29035"/>
    </cofactor>
</comment>
<dbReference type="Pfam" id="PF02407">
    <property type="entry name" value="Viral_Rep"/>
    <property type="match status" value="1"/>
</dbReference>
<evidence type="ECO:0000256" key="15">
    <source>
        <dbReference type="ARBA" id="ARBA00022806"/>
    </source>
</evidence>
<dbReference type="RefSeq" id="YP_009506292.1">
    <property type="nucleotide sequence ID" value="NC_038397.1"/>
</dbReference>
<evidence type="ECO:0000313" key="25">
    <source>
        <dbReference type="Proteomes" id="UP000136611"/>
    </source>
</evidence>
<dbReference type="Gene3D" id="3.40.1310.20">
    <property type="match status" value="1"/>
</dbReference>
<dbReference type="GO" id="GO:0042025">
    <property type="term" value="C:host cell nucleus"/>
    <property type="evidence" value="ECO:0007669"/>
    <property type="project" value="UniProtKB-SubCell"/>
</dbReference>
<evidence type="ECO:0000256" key="20">
    <source>
        <dbReference type="ARBA" id="ARBA00030754"/>
    </source>
</evidence>
<dbReference type="SUPFAM" id="SSF52540">
    <property type="entry name" value="P-loop containing nucleoside triphosphate hydrolases"/>
    <property type="match status" value="1"/>
</dbReference>
<proteinExistence type="inferred from homology"/>
<dbReference type="InterPro" id="IPR000605">
    <property type="entry name" value="Helicase_SF3_ssDNA/RNA_vir"/>
</dbReference>
<protein>
    <recommendedName>
        <fullName evidence="5">Replication-associated protein</fullName>
    </recommendedName>
    <alternativeName>
        <fullName evidence="20">ATP-dependent helicase Rep</fullName>
    </alternativeName>
    <alternativeName>
        <fullName evidence="21">RepP</fullName>
    </alternativeName>
</protein>
<evidence type="ECO:0000256" key="9">
    <source>
        <dbReference type="ARBA" id="ARBA00022705"/>
    </source>
</evidence>
<dbReference type="Proteomes" id="UP000136611">
    <property type="component" value="Segment"/>
</dbReference>
<evidence type="ECO:0000256" key="7">
    <source>
        <dbReference type="ARBA" id="ARBA00022679"/>
    </source>
</evidence>
<accession>A0A0D3MDF4</accession>
<evidence type="ECO:0000256" key="21">
    <source>
        <dbReference type="ARBA" id="ARBA00032243"/>
    </source>
</evidence>
<keyword evidence="8" id="KW-0548">Nucleotidyltransferase</keyword>
<evidence type="ECO:0000256" key="8">
    <source>
        <dbReference type="ARBA" id="ARBA00022695"/>
    </source>
</evidence>
<evidence type="ECO:0000256" key="2">
    <source>
        <dbReference type="ARBA" id="ARBA00001946"/>
    </source>
</evidence>
<keyword evidence="25" id="KW-1185">Reference proteome</keyword>
<name>A0A0D3MDF4_9CIRC</name>
<comment type="cofactor">
    <cofactor evidence="2">
        <name>Mg(2+)</name>
        <dbReference type="ChEBI" id="CHEBI:18420"/>
    </cofactor>
</comment>
<evidence type="ECO:0000256" key="13">
    <source>
        <dbReference type="ARBA" id="ARBA00022759"/>
    </source>
</evidence>
<evidence type="ECO:0000256" key="14">
    <source>
        <dbReference type="ARBA" id="ARBA00022801"/>
    </source>
</evidence>
<evidence type="ECO:0000256" key="16">
    <source>
        <dbReference type="ARBA" id="ARBA00022840"/>
    </source>
</evidence>
<sequence length="310" mass="36413">MDLQNARRSRWCFTVNNYTSEHIEQLRKLGSTLLTSGYLIFGYENAPTTNTQHLQGYVRLNKPKLFRQLQLLLPPATHIESTKGTERQNYRYCTKSGTFEEFGIQRTQGQRTDLEQAVHELLHENGTILQVATNNPTVYVRNWRGLHELRNLLIPVKPRDFRSNIYILYGPTRTGKSRAAQKIAGDTSTYYKNRSNWWHGYHQEETVIIDDFYGWIKWDELLKLCDRYPYKVETKGGYEEFTSKTIIITSNMPPEKWYKFENFDPTPLISDRINAIVETGGTQIKIKTYYEPMKTEDIELINKSFNFIDP</sequence>
<dbReference type="GO" id="GO:0046872">
    <property type="term" value="F:metal ion binding"/>
    <property type="evidence" value="ECO:0007669"/>
    <property type="project" value="UniProtKB-KW"/>
</dbReference>
<keyword evidence="6" id="KW-1048">Host nucleus</keyword>
<keyword evidence="18" id="KW-0238">DNA-binding</keyword>
<keyword evidence="9" id="KW-0235">DNA replication</keyword>
<dbReference type="KEGG" id="vg:37617118"/>
<evidence type="ECO:0000259" key="23">
    <source>
        <dbReference type="PROSITE" id="PS52020"/>
    </source>
</evidence>
<dbReference type="GO" id="GO:0004519">
    <property type="term" value="F:endonuclease activity"/>
    <property type="evidence" value="ECO:0007669"/>
    <property type="project" value="UniProtKB-KW"/>
</dbReference>